<dbReference type="PANTHER" id="PTHR30149">
    <property type="entry name" value="HYDROGENASE PROTEIN ASSEMBLY PROTEIN HYPD"/>
    <property type="match status" value="1"/>
</dbReference>
<name>A0A9D2QK99_9FIRM</name>
<dbReference type="InterPro" id="IPR002780">
    <property type="entry name" value="Hyd_form_HypD"/>
</dbReference>
<dbReference type="InterPro" id="IPR042243">
    <property type="entry name" value="HypD_1"/>
</dbReference>
<evidence type="ECO:0000256" key="1">
    <source>
        <dbReference type="ARBA" id="ARBA00007888"/>
    </source>
</evidence>
<proteinExistence type="inferred from homology"/>
<evidence type="ECO:0000313" key="5">
    <source>
        <dbReference type="Proteomes" id="UP000823922"/>
    </source>
</evidence>
<keyword evidence="3" id="KW-0408">Iron</keyword>
<organism evidence="4 5">
    <name type="scientific">Candidatus Eisenbergiella intestinigallinarum</name>
    <dbReference type="NCBI Taxonomy" id="2838549"/>
    <lineage>
        <taxon>Bacteria</taxon>
        <taxon>Bacillati</taxon>
        <taxon>Bacillota</taxon>
        <taxon>Clostridia</taxon>
        <taxon>Lachnospirales</taxon>
        <taxon>Lachnospiraceae</taxon>
        <taxon>Eisenbergiella</taxon>
    </lineage>
</organism>
<accession>A0A9D2QK99</accession>
<dbReference type="Gene3D" id="3.40.50.11740">
    <property type="entry name" value="HypD, alpha/beta domain 2"/>
    <property type="match status" value="2"/>
</dbReference>
<dbReference type="GO" id="GO:0051539">
    <property type="term" value="F:4 iron, 4 sulfur cluster binding"/>
    <property type="evidence" value="ECO:0007669"/>
    <property type="project" value="TreeGrafter"/>
</dbReference>
<dbReference type="InterPro" id="IPR042244">
    <property type="entry name" value="HypD_2_sf"/>
</dbReference>
<protein>
    <submittedName>
        <fullName evidence="4">Hydrogenase formation protein HypD</fullName>
    </submittedName>
</protein>
<dbReference type="GO" id="GO:0051604">
    <property type="term" value="P:protein maturation"/>
    <property type="evidence" value="ECO:0007669"/>
    <property type="project" value="TreeGrafter"/>
</dbReference>
<dbReference type="GO" id="GO:0070025">
    <property type="term" value="F:carbon monoxide binding"/>
    <property type="evidence" value="ECO:0007669"/>
    <property type="project" value="TreeGrafter"/>
</dbReference>
<dbReference type="PIRSF" id="PIRSF005622">
    <property type="entry name" value="Hydrgn_mat_hypD"/>
    <property type="match status" value="1"/>
</dbReference>
<dbReference type="GO" id="GO:0005506">
    <property type="term" value="F:iron ion binding"/>
    <property type="evidence" value="ECO:0007669"/>
    <property type="project" value="TreeGrafter"/>
</dbReference>
<evidence type="ECO:0000313" key="4">
    <source>
        <dbReference type="EMBL" id="HJC87607.1"/>
    </source>
</evidence>
<evidence type="ECO:0000256" key="3">
    <source>
        <dbReference type="ARBA" id="ARBA00023004"/>
    </source>
</evidence>
<dbReference type="Pfam" id="PF01924">
    <property type="entry name" value="HypD"/>
    <property type="match status" value="2"/>
</dbReference>
<dbReference type="EMBL" id="DWVS01000156">
    <property type="protein sequence ID" value="HJC87607.1"/>
    <property type="molecule type" value="Genomic_DNA"/>
</dbReference>
<dbReference type="Gene3D" id="6.10.20.100">
    <property type="match status" value="1"/>
</dbReference>
<comment type="similarity">
    <text evidence="1">Belongs to the HypD family.</text>
</comment>
<evidence type="ECO:0000256" key="2">
    <source>
        <dbReference type="ARBA" id="ARBA00022723"/>
    </source>
</evidence>
<sequence>MKILEYLQSYDGKPLRFMEVCGTHTAEIHRNGIPALLPPSIELVSGPGCPVCVTVSAYIDRLIELGMDPKNCIVTFGDMLRVPGSAISLGEARAQGCSVRMVYSPMDALRLAKADPDHGYIFAAVGFETTTPVYALLVQEALEQGVKNLRLLTSLKVMPPAIDWICAHNSADVYTTGEIQESIRIQPAGEISAPAREQIFRENRESQRIHGFLAPGHVSVITGSRIFEPLARKYGLPFVVAGFEGEEILAAIAALVKLQGQGRVLNMYPSAVTEEGNTEARERVDRFFEPCDAAWRGIGVIAGSGRKLRKEYEAFDAGSAELMEDAGGNPACRCAQVLMGRIRPQECPLFGRVCTPQTPQGACMVSTEGSCFSCWQSGGW</sequence>
<keyword evidence="2" id="KW-0479">Metal-binding</keyword>
<reference evidence="4" key="1">
    <citation type="journal article" date="2021" name="PeerJ">
        <title>Extensive microbial diversity within the chicken gut microbiome revealed by metagenomics and culture.</title>
        <authorList>
            <person name="Gilroy R."/>
            <person name="Ravi A."/>
            <person name="Getino M."/>
            <person name="Pursley I."/>
            <person name="Horton D.L."/>
            <person name="Alikhan N.F."/>
            <person name="Baker D."/>
            <person name="Gharbi K."/>
            <person name="Hall N."/>
            <person name="Watson M."/>
            <person name="Adriaenssens E.M."/>
            <person name="Foster-Nyarko E."/>
            <person name="Jarju S."/>
            <person name="Secka A."/>
            <person name="Antonio M."/>
            <person name="Oren A."/>
            <person name="Chaudhuri R.R."/>
            <person name="La Ragione R."/>
            <person name="Hildebrand F."/>
            <person name="Pallen M.J."/>
        </authorList>
    </citation>
    <scope>NUCLEOTIDE SEQUENCE</scope>
    <source>
        <strain evidence="4">ChiBcec1-1630</strain>
    </source>
</reference>
<comment type="caution">
    <text evidence="4">The sequence shown here is derived from an EMBL/GenBank/DDBJ whole genome shotgun (WGS) entry which is preliminary data.</text>
</comment>
<dbReference type="Proteomes" id="UP000823922">
    <property type="component" value="Unassembled WGS sequence"/>
</dbReference>
<reference evidence="4" key="2">
    <citation type="submission" date="2021-04" db="EMBL/GenBank/DDBJ databases">
        <authorList>
            <person name="Gilroy R."/>
        </authorList>
    </citation>
    <scope>NUCLEOTIDE SEQUENCE</scope>
    <source>
        <strain evidence="4">ChiBcec1-1630</strain>
    </source>
</reference>
<dbReference type="PANTHER" id="PTHR30149:SF0">
    <property type="entry name" value="HYDROGENASE MATURATION FACTOR HYPD"/>
    <property type="match status" value="1"/>
</dbReference>
<dbReference type="AlphaFoldDB" id="A0A9D2QK99"/>
<gene>
    <name evidence="4" type="ORF">H9926_06310</name>
</gene>